<evidence type="ECO:0000256" key="2">
    <source>
        <dbReference type="SAM" id="Phobius"/>
    </source>
</evidence>
<keyword evidence="2" id="KW-0812">Transmembrane</keyword>
<dbReference type="Gene3D" id="1.20.5.340">
    <property type="match status" value="1"/>
</dbReference>
<sequence>MENKCNVCDERYTRLNEKIDDNKGRINNHSTRIDKLEQSFSAMDVRLDNLIKQLESLTNVLRLVSFSLFGTVVAYIIQNFIFK</sequence>
<organism evidence="3">
    <name type="scientific">Siphoviridae sp. ctGz830</name>
    <dbReference type="NCBI Taxonomy" id="2827825"/>
    <lineage>
        <taxon>Viruses</taxon>
        <taxon>Duplodnaviria</taxon>
        <taxon>Heunggongvirae</taxon>
        <taxon>Uroviricota</taxon>
        <taxon>Caudoviricetes</taxon>
    </lineage>
</organism>
<accession>A0A8S5T9X5</accession>
<feature type="coiled-coil region" evidence="1">
    <location>
        <begin position="19"/>
        <end position="53"/>
    </location>
</feature>
<keyword evidence="1" id="KW-0175">Coiled coil</keyword>
<reference evidence="3" key="1">
    <citation type="journal article" date="2021" name="Proc. Natl. Acad. Sci. U.S.A.">
        <title>A Catalog of Tens of Thousands of Viruses from Human Metagenomes Reveals Hidden Associations with Chronic Diseases.</title>
        <authorList>
            <person name="Tisza M.J."/>
            <person name="Buck C.B."/>
        </authorList>
    </citation>
    <scope>NUCLEOTIDE SEQUENCE</scope>
    <source>
        <strain evidence="3">CtGz830</strain>
    </source>
</reference>
<protein>
    <submittedName>
        <fullName evidence="3">Hemolysin</fullName>
    </submittedName>
</protein>
<keyword evidence="2" id="KW-1133">Transmembrane helix</keyword>
<feature type="transmembrane region" description="Helical" evidence="2">
    <location>
        <begin position="60"/>
        <end position="82"/>
    </location>
</feature>
<evidence type="ECO:0000313" key="3">
    <source>
        <dbReference type="EMBL" id="DAF59936.1"/>
    </source>
</evidence>
<name>A0A8S5T9X5_9CAUD</name>
<dbReference type="EMBL" id="BK032780">
    <property type="protein sequence ID" value="DAF59936.1"/>
    <property type="molecule type" value="Genomic_DNA"/>
</dbReference>
<evidence type="ECO:0000256" key="1">
    <source>
        <dbReference type="SAM" id="Coils"/>
    </source>
</evidence>
<proteinExistence type="predicted"/>
<keyword evidence="2" id="KW-0472">Membrane</keyword>